<evidence type="ECO:0000256" key="3">
    <source>
        <dbReference type="ARBA" id="ARBA00022448"/>
    </source>
</evidence>
<dbReference type="InterPro" id="IPR045122">
    <property type="entry name" value="Csc1-like"/>
</dbReference>
<feature type="compositionally biased region" description="Low complexity" evidence="8">
    <location>
        <begin position="243"/>
        <end position="254"/>
    </location>
</feature>
<feature type="transmembrane region" description="Helical" evidence="9">
    <location>
        <begin position="40"/>
        <end position="61"/>
    </location>
</feature>
<feature type="region of interest" description="Disordered" evidence="8">
    <location>
        <begin position="583"/>
        <end position="607"/>
    </location>
</feature>
<evidence type="ECO:0000256" key="6">
    <source>
        <dbReference type="ARBA" id="ARBA00023136"/>
    </source>
</evidence>
<evidence type="ECO:0000313" key="13">
    <source>
        <dbReference type="EMBL" id="GIL63887.1"/>
    </source>
</evidence>
<protein>
    <recommendedName>
        <fullName evidence="15">ERD4-related membrane protein</fullName>
    </recommendedName>
</protein>
<feature type="transmembrane region" description="Helical" evidence="9">
    <location>
        <begin position="1392"/>
        <end position="1413"/>
    </location>
</feature>
<proteinExistence type="inferred from homology"/>
<feature type="transmembrane region" description="Helical" evidence="9">
    <location>
        <begin position="1231"/>
        <end position="1257"/>
    </location>
</feature>
<comment type="caution">
    <text evidence="13">The sequence shown here is derived from an EMBL/GenBank/DDBJ whole genome shotgun (WGS) entry which is preliminary data.</text>
</comment>
<evidence type="ECO:0000256" key="1">
    <source>
        <dbReference type="ARBA" id="ARBA00004141"/>
    </source>
</evidence>
<feature type="compositionally biased region" description="Low complexity" evidence="8">
    <location>
        <begin position="592"/>
        <end position="607"/>
    </location>
</feature>
<keyword evidence="4 9" id="KW-0812">Transmembrane</keyword>
<dbReference type="PANTHER" id="PTHR13018">
    <property type="entry name" value="PROBABLE MEMBRANE PROTEIN DUF221-RELATED"/>
    <property type="match status" value="1"/>
</dbReference>
<keyword evidence="6 9" id="KW-0472">Membrane</keyword>
<feature type="coiled-coil region" evidence="7">
    <location>
        <begin position="1026"/>
        <end position="1053"/>
    </location>
</feature>
<feature type="domain" description="CSC1/OSCA1-like N-terminal transmembrane" evidence="11">
    <location>
        <begin position="36"/>
        <end position="194"/>
    </location>
</feature>
<evidence type="ECO:0000256" key="8">
    <source>
        <dbReference type="SAM" id="MobiDB-lite"/>
    </source>
</evidence>
<evidence type="ECO:0000259" key="11">
    <source>
        <dbReference type="Pfam" id="PF13967"/>
    </source>
</evidence>
<comment type="subcellular location">
    <subcellularLocation>
        <location evidence="1">Membrane</location>
        <topology evidence="1">Multi-pass membrane protein</topology>
    </subcellularLocation>
</comment>
<dbReference type="EMBL" id="BNCO01000061">
    <property type="protein sequence ID" value="GIL63887.1"/>
    <property type="molecule type" value="Genomic_DNA"/>
</dbReference>
<reference evidence="13" key="1">
    <citation type="journal article" date="2021" name="Proc. Natl. Acad. Sci. U.S.A.">
        <title>Three genomes in the algal genus Volvox reveal the fate of a haploid sex-determining region after a transition to homothallism.</title>
        <authorList>
            <person name="Yamamoto K."/>
            <person name="Hamaji T."/>
            <person name="Kawai-Toyooka H."/>
            <person name="Matsuzaki R."/>
            <person name="Takahashi F."/>
            <person name="Nishimura Y."/>
            <person name="Kawachi M."/>
            <person name="Noguchi H."/>
            <person name="Minakuchi Y."/>
            <person name="Umen J.G."/>
            <person name="Toyoda A."/>
            <person name="Nozaki H."/>
        </authorList>
    </citation>
    <scope>NUCLEOTIDE SEQUENCE</scope>
    <source>
        <strain evidence="13">NIES-3780</strain>
    </source>
</reference>
<dbReference type="Pfam" id="PF14703">
    <property type="entry name" value="PHM7_cyt"/>
    <property type="match status" value="1"/>
</dbReference>
<dbReference type="Pfam" id="PF02714">
    <property type="entry name" value="RSN1_7TM"/>
    <property type="match status" value="1"/>
</dbReference>
<feature type="transmembrane region" description="Helical" evidence="9">
    <location>
        <begin position="173"/>
        <end position="195"/>
    </location>
</feature>
<feature type="transmembrane region" description="Helical" evidence="9">
    <location>
        <begin position="1336"/>
        <end position="1356"/>
    </location>
</feature>
<evidence type="ECO:0000256" key="9">
    <source>
        <dbReference type="SAM" id="Phobius"/>
    </source>
</evidence>
<evidence type="ECO:0000256" key="7">
    <source>
        <dbReference type="SAM" id="Coils"/>
    </source>
</evidence>
<feature type="transmembrane region" description="Helical" evidence="9">
    <location>
        <begin position="1419"/>
        <end position="1437"/>
    </location>
</feature>
<feature type="transmembrane region" description="Helical" evidence="9">
    <location>
        <begin position="1125"/>
        <end position="1147"/>
    </location>
</feature>
<keyword evidence="3" id="KW-0813">Transport</keyword>
<keyword evidence="7" id="KW-0175">Coiled coil</keyword>
<feature type="transmembrane region" description="Helical" evidence="9">
    <location>
        <begin position="1277"/>
        <end position="1296"/>
    </location>
</feature>
<dbReference type="GO" id="GO:0005227">
    <property type="term" value="F:calcium-activated cation channel activity"/>
    <property type="evidence" value="ECO:0007669"/>
    <property type="project" value="InterPro"/>
</dbReference>
<feature type="transmembrane region" description="Helical" evidence="9">
    <location>
        <begin position="121"/>
        <end position="145"/>
    </location>
</feature>
<accession>A0A8J4BLA9</accession>
<dbReference type="InterPro" id="IPR032880">
    <property type="entry name" value="CSC1/OSCA1-like_N"/>
</dbReference>
<evidence type="ECO:0000313" key="14">
    <source>
        <dbReference type="Proteomes" id="UP000747399"/>
    </source>
</evidence>
<evidence type="ECO:0000256" key="4">
    <source>
        <dbReference type="ARBA" id="ARBA00022692"/>
    </source>
</evidence>
<evidence type="ECO:0000259" key="10">
    <source>
        <dbReference type="Pfam" id="PF02714"/>
    </source>
</evidence>
<evidence type="ECO:0000256" key="2">
    <source>
        <dbReference type="ARBA" id="ARBA00007779"/>
    </source>
</evidence>
<comment type="similarity">
    <text evidence="2">Belongs to the CSC1 (TC 1.A.17) family.</text>
</comment>
<keyword evidence="5 9" id="KW-1133">Transmembrane helix</keyword>
<dbReference type="Pfam" id="PF13967">
    <property type="entry name" value="RSN1_TM"/>
    <property type="match status" value="1"/>
</dbReference>
<evidence type="ECO:0008006" key="15">
    <source>
        <dbReference type="Google" id="ProtNLM"/>
    </source>
</evidence>
<keyword evidence="14" id="KW-1185">Reference proteome</keyword>
<evidence type="ECO:0000259" key="12">
    <source>
        <dbReference type="Pfam" id="PF14703"/>
    </source>
</evidence>
<gene>
    <name evidence="13" type="ORF">Vafri_17901</name>
</gene>
<name>A0A8J4BLA9_9CHLO</name>
<feature type="compositionally biased region" description="Basic and acidic residues" evidence="8">
    <location>
        <begin position="256"/>
        <end position="265"/>
    </location>
</feature>
<dbReference type="PANTHER" id="PTHR13018:SF5">
    <property type="entry name" value="RE44586P"/>
    <property type="match status" value="1"/>
</dbReference>
<feature type="region of interest" description="Disordered" evidence="8">
    <location>
        <begin position="243"/>
        <end position="270"/>
    </location>
</feature>
<dbReference type="GO" id="GO:0005886">
    <property type="term" value="C:plasma membrane"/>
    <property type="evidence" value="ECO:0007669"/>
    <property type="project" value="TreeGrafter"/>
</dbReference>
<sequence length="1499" mass="159535">MATPSWPPSSPPGQPPPSPKTIALSDQQYLVSDNQVLVSVYVNALWGGLCIFGFVVLRGWVRGPGGVFQRRQELQDLFMRPPRLVLGTIRQVWNWLLPLLAVSDAEIVSCSGFDALILTRVLLIGLQMFTVMTLFGMVVLIPVYYTRGGVEESSASLGTMARLSVANIPTGSLVFLLPFFMSYVFIGYGCWVLLINCKCYAQLRMAYFCCLDALPSSLQPEGELGLGPAASATAAAVGNPGAAVGATSSTSSTSIPHDERPRVENSRNSGSVVLELPQLRGGGHDRAASAAAIQPVAEGVEAAGAEDRKEWGPEKQVAESDAFAGTAVACTAGGGSTACAEATEESDGGGGGGGLTAMTPEMALRSTWLNMANFFNPTLRMMLDYLDWQNPLQRTAALFGVRDLQLPTVTVDEVPRRVRLYNNVKDPLLTYDDLVGTTLTSSGGDADPSPLGLCTENPSKDCVGDQGNAVADNESIATADAARSAAVVLPYWRPVESLQLIRGAGLLSAGDEVGETQTSNTRLRRVAASMSQTHGDSVAVSGIGGGGGAAAVATSALLPASSSTTSFLTSLNYSLRHSTNVRRGPYRKDEASPAMAAATPATPATSAMRPATAARLYGMTDPQQPLLPGKRNVRLLQLLQTPMPIPPDDGGGGGGHRAHLRCTVMKPTAGGGGGTANEDPIRLVNASHYVVLIKRVHLKLRPGIVDRMAALTYIAVNRLRQAATWATENTAGIVKSYHGGKRCLGIATAGAAVGPSGAGGGATSGLSGRSTATAPGQCLTVCDVEAQAVGMAAAAAQLHGLPKIQYDVKRYFEMFDDPGTRQFDPLKNVCTANMRAKSKSMRRQASAVSNIGGSNTASNKSSSGGGAAVAVNATAATVIAATTSAFTAVDSDAVVAAAKANADAEQDPNGAAVAAVLHDLFPKTFQGLIPVSNHDAVDKLIYRWDAKMIAIATAVRHLERLEALRRRRLNKQTPRNEVVSLTAMEEGKESQGAEVAAAAKAGTGKGGGCGSCGSMHKSVAAVSAEIAKVTEVVSKLRTKIRDLEAQIELERAGALKKPVGTAYFAIFSSSQDAQMLGQCRRVVPPQGPGTLLSFDAVPAPSPEDVSWPALWSTGSLERAWRRAAIILPMAIIFAIPIGPLQGALAALDVSLCGGTTTFEGITTNKLYVGWFCEPKNLGVSLWKSLITGVLPSVLGLLWTALVMPHFLYFCSSIARNEVSLSGQERQMQTWFFWYSLINTFLGAVLGSGVFSQLGTYLADPKMLLDKIGRALPTTANFFIQFCIARALFTNFVRLLWPHTSSMFMAILRALLRVGLPRSLHAAALAHMPPSTRAISYYNAILQVFMFGCAFAVVAPIILPCCWLFFLTGFFSYRYAILYVYERSYESGGRMWPMLFGQMMGFLILMEVFTGAVLVVNKAWVLAVVIWVTLTPPLLIFWRYCSVNYLEPVHFPPLSVVASEPRHVHLSPLVYMPPALRPGALGWYPEQGKVWEKYGIPKHW</sequence>
<feature type="domain" description="CSC1/OSCA1-like 7TM region" evidence="10">
    <location>
        <begin position="1165"/>
        <end position="1410"/>
    </location>
</feature>
<evidence type="ECO:0000256" key="5">
    <source>
        <dbReference type="ARBA" id="ARBA00022989"/>
    </source>
</evidence>
<organism evidence="13 14">
    <name type="scientific">Volvox africanus</name>
    <dbReference type="NCBI Taxonomy" id="51714"/>
    <lineage>
        <taxon>Eukaryota</taxon>
        <taxon>Viridiplantae</taxon>
        <taxon>Chlorophyta</taxon>
        <taxon>core chlorophytes</taxon>
        <taxon>Chlorophyceae</taxon>
        <taxon>CS clade</taxon>
        <taxon>Chlamydomonadales</taxon>
        <taxon>Volvocaceae</taxon>
        <taxon>Volvox</taxon>
    </lineage>
</organism>
<dbReference type="InterPro" id="IPR027815">
    <property type="entry name" value="CSC1/OSCA1-like_cyt"/>
</dbReference>
<feature type="domain" description="CSC1/OSCA1-like cytosolic" evidence="12">
    <location>
        <begin position="954"/>
        <end position="1108"/>
    </location>
</feature>
<feature type="transmembrane region" description="Helical" evidence="9">
    <location>
        <begin position="1185"/>
        <end position="1210"/>
    </location>
</feature>
<dbReference type="Proteomes" id="UP000747399">
    <property type="component" value="Unassembled WGS sequence"/>
</dbReference>
<dbReference type="InterPro" id="IPR003864">
    <property type="entry name" value="CSC1/OSCA1-like_7TM"/>
</dbReference>